<evidence type="ECO:0000256" key="5">
    <source>
        <dbReference type="ARBA" id="ARBA00022980"/>
    </source>
</evidence>
<evidence type="ECO:0000256" key="8">
    <source>
        <dbReference type="HAMAP-Rule" id="MF_00500"/>
    </source>
</evidence>
<dbReference type="InterPro" id="IPR002583">
    <property type="entry name" value="Ribosomal_bS20"/>
</dbReference>
<dbReference type="RefSeq" id="WP_132707840.1">
    <property type="nucleotide sequence ID" value="NZ_JACIGF010000003.1"/>
</dbReference>
<dbReference type="InterPro" id="IPR036510">
    <property type="entry name" value="Ribosomal_bS20_sf"/>
</dbReference>
<dbReference type="EMBL" id="SLXO01000003">
    <property type="protein sequence ID" value="TCP36284.1"/>
    <property type="molecule type" value="Genomic_DNA"/>
</dbReference>
<accession>A0A4R2PMZ1</accession>
<dbReference type="InParanoid" id="A0A4R2PMZ1"/>
<sequence>MANTPQARKRVRQNEIRRQRNHARMSRIRTFVKQVETAIASGDKASAETALREAQPEIMTGVSKGVMHKNTASRKVSRLARRVRDMVPA</sequence>
<evidence type="ECO:0000313" key="10">
    <source>
        <dbReference type="EMBL" id="TCP36284.1"/>
    </source>
</evidence>
<dbReference type="GO" id="GO:0070181">
    <property type="term" value="F:small ribosomal subunit rRNA binding"/>
    <property type="evidence" value="ECO:0007669"/>
    <property type="project" value="TreeGrafter"/>
</dbReference>
<comment type="function">
    <text evidence="1 8">Binds directly to 16S ribosomal RNA.</text>
</comment>
<evidence type="ECO:0000256" key="6">
    <source>
        <dbReference type="ARBA" id="ARBA00023274"/>
    </source>
</evidence>
<dbReference type="HAMAP" id="MF_00500">
    <property type="entry name" value="Ribosomal_bS20"/>
    <property type="match status" value="1"/>
</dbReference>
<evidence type="ECO:0000256" key="7">
    <source>
        <dbReference type="ARBA" id="ARBA00035136"/>
    </source>
</evidence>
<dbReference type="NCBIfam" id="TIGR00029">
    <property type="entry name" value="S20"/>
    <property type="match status" value="1"/>
</dbReference>
<dbReference type="Gene3D" id="1.20.58.110">
    <property type="entry name" value="Ribosomal protein S20"/>
    <property type="match status" value="1"/>
</dbReference>
<feature type="region of interest" description="Disordered" evidence="9">
    <location>
        <begin position="65"/>
        <end position="89"/>
    </location>
</feature>
<keyword evidence="6 8" id="KW-0687">Ribonucleoprotein</keyword>
<comment type="similarity">
    <text evidence="2 8">Belongs to the bacterial ribosomal protein bS20 family.</text>
</comment>
<keyword evidence="3 8" id="KW-0699">rRNA-binding</keyword>
<dbReference type="SUPFAM" id="SSF46992">
    <property type="entry name" value="Ribosomal protein S20"/>
    <property type="match status" value="1"/>
</dbReference>
<dbReference type="PANTHER" id="PTHR33398:SF1">
    <property type="entry name" value="SMALL RIBOSOMAL SUBUNIT PROTEIN BS20C"/>
    <property type="match status" value="1"/>
</dbReference>
<dbReference type="FunCoup" id="A0A4R2PMZ1">
    <property type="interactions" value="500"/>
</dbReference>
<dbReference type="PANTHER" id="PTHR33398">
    <property type="entry name" value="30S RIBOSOMAL PROTEIN S20"/>
    <property type="match status" value="1"/>
</dbReference>
<dbReference type="GO" id="GO:0006412">
    <property type="term" value="P:translation"/>
    <property type="evidence" value="ECO:0007669"/>
    <property type="project" value="UniProtKB-UniRule"/>
</dbReference>
<comment type="caution">
    <text evidence="10">The sequence shown here is derived from an EMBL/GenBank/DDBJ whole genome shotgun (WGS) entry which is preliminary data.</text>
</comment>
<dbReference type="Proteomes" id="UP000295399">
    <property type="component" value="Unassembled WGS sequence"/>
</dbReference>
<feature type="compositionally biased region" description="Basic residues" evidence="9">
    <location>
        <begin position="71"/>
        <end position="81"/>
    </location>
</feature>
<evidence type="ECO:0000256" key="4">
    <source>
        <dbReference type="ARBA" id="ARBA00022884"/>
    </source>
</evidence>
<feature type="region of interest" description="Disordered" evidence="9">
    <location>
        <begin position="1"/>
        <end position="22"/>
    </location>
</feature>
<evidence type="ECO:0000256" key="2">
    <source>
        <dbReference type="ARBA" id="ARBA00007634"/>
    </source>
</evidence>
<dbReference type="OrthoDB" id="9807974at2"/>
<organism evidence="10 11">
    <name type="scientific">Rhodothalassium salexigens DSM 2132</name>
    <dbReference type="NCBI Taxonomy" id="1188247"/>
    <lineage>
        <taxon>Bacteria</taxon>
        <taxon>Pseudomonadati</taxon>
        <taxon>Pseudomonadota</taxon>
        <taxon>Alphaproteobacteria</taxon>
        <taxon>Rhodothalassiales</taxon>
        <taxon>Rhodothalassiaceae</taxon>
        <taxon>Rhodothalassium</taxon>
    </lineage>
</organism>
<protein>
    <recommendedName>
        <fullName evidence="7 8">Small ribosomal subunit protein bS20</fullName>
    </recommendedName>
</protein>
<dbReference type="FunFam" id="1.20.58.110:FF:000001">
    <property type="entry name" value="30S ribosomal protein S20"/>
    <property type="match status" value="1"/>
</dbReference>
<evidence type="ECO:0000313" key="11">
    <source>
        <dbReference type="Proteomes" id="UP000295399"/>
    </source>
</evidence>
<keyword evidence="4 8" id="KW-0694">RNA-binding</keyword>
<dbReference type="Pfam" id="PF01649">
    <property type="entry name" value="Ribosomal_S20p"/>
    <property type="match status" value="1"/>
</dbReference>
<proteinExistence type="inferred from homology"/>
<evidence type="ECO:0000256" key="9">
    <source>
        <dbReference type="SAM" id="MobiDB-lite"/>
    </source>
</evidence>
<reference evidence="10 11" key="1">
    <citation type="submission" date="2019-03" db="EMBL/GenBank/DDBJ databases">
        <title>Genomic Encyclopedia of Type Strains, Phase IV (KMG-IV): sequencing the most valuable type-strain genomes for metagenomic binning, comparative biology and taxonomic classification.</title>
        <authorList>
            <person name="Goeker M."/>
        </authorList>
    </citation>
    <scope>NUCLEOTIDE SEQUENCE [LARGE SCALE GENOMIC DNA]</scope>
    <source>
        <strain evidence="10 11">DSM 2132</strain>
    </source>
</reference>
<dbReference type="GO" id="GO:0015935">
    <property type="term" value="C:small ribosomal subunit"/>
    <property type="evidence" value="ECO:0007669"/>
    <property type="project" value="TreeGrafter"/>
</dbReference>
<evidence type="ECO:0000256" key="1">
    <source>
        <dbReference type="ARBA" id="ARBA00003134"/>
    </source>
</evidence>
<keyword evidence="5 8" id="KW-0689">Ribosomal protein</keyword>
<name>A0A4R2PMZ1_RHOSA</name>
<keyword evidence="11" id="KW-1185">Reference proteome</keyword>
<dbReference type="GO" id="GO:0003735">
    <property type="term" value="F:structural constituent of ribosome"/>
    <property type="evidence" value="ECO:0007669"/>
    <property type="project" value="InterPro"/>
</dbReference>
<gene>
    <name evidence="8" type="primary">rpsT</name>
    <name evidence="10" type="ORF">EV659_103171</name>
</gene>
<dbReference type="AlphaFoldDB" id="A0A4R2PMZ1"/>
<evidence type="ECO:0000256" key="3">
    <source>
        <dbReference type="ARBA" id="ARBA00022730"/>
    </source>
</evidence>